<protein>
    <recommendedName>
        <fullName evidence="1">TfuA-like core domain-containing protein</fullName>
    </recommendedName>
</protein>
<dbReference type="AlphaFoldDB" id="A0A150TAQ1"/>
<evidence type="ECO:0000313" key="3">
    <source>
        <dbReference type="Proteomes" id="UP000075502"/>
    </source>
</evidence>
<dbReference type="Proteomes" id="UP000075502">
    <property type="component" value="Unassembled WGS sequence"/>
</dbReference>
<comment type="caution">
    <text evidence="2">The sequence shown here is derived from an EMBL/GenBank/DDBJ whole genome shotgun (WGS) entry which is preliminary data.</text>
</comment>
<accession>A0A150TAQ1</accession>
<dbReference type="InterPro" id="IPR012924">
    <property type="entry name" value="TfuA_core"/>
</dbReference>
<dbReference type="EMBL" id="JEME01003224">
    <property type="protein sequence ID" value="KYG01779.1"/>
    <property type="molecule type" value="Genomic_DNA"/>
</dbReference>
<reference evidence="2 3" key="1">
    <citation type="submission" date="2014-02" db="EMBL/GenBank/DDBJ databases">
        <title>The small core and large imbalanced accessory genome model reveals a collaborative survival strategy of Sorangium cellulosum strains in nature.</title>
        <authorList>
            <person name="Han K."/>
            <person name="Peng R."/>
            <person name="Blom J."/>
            <person name="Li Y.-Z."/>
        </authorList>
    </citation>
    <scope>NUCLEOTIDE SEQUENCE [LARGE SCALE GENOMIC DNA]</scope>
    <source>
        <strain evidence="2 3">So0007-03</strain>
    </source>
</reference>
<dbReference type="Pfam" id="PF07812">
    <property type="entry name" value="TfuA"/>
    <property type="match status" value="1"/>
</dbReference>
<evidence type="ECO:0000259" key="1">
    <source>
        <dbReference type="Pfam" id="PF07812"/>
    </source>
</evidence>
<name>A0A150TAQ1_SORCE</name>
<sequence>MTVHLFLGPTLSAAEAAEVLDAVILPPVAHGDVYRAAQRGATVLGIVDGYFEGVPSVWHKEILWAMREGVHVFGSASMGALRAVELAPRRMRQPESCFVKPPRAHR</sequence>
<gene>
    <name evidence="2" type="ORF">BE21_55800</name>
</gene>
<feature type="domain" description="TfuA-like core" evidence="1">
    <location>
        <begin position="48"/>
        <end position="91"/>
    </location>
</feature>
<organism evidence="2 3">
    <name type="scientific">Sorangium cellulosum</name>
    <name type="common">Polyangium cellulosum</name>
    <dbReference type="NCBI Taxonomy" id="56"/>
    <lineage>
        <taxon>Bacteria</taxon>
        <taxon>Pseudomonadati</taxon>
        <taxon>Myxococcota</taxon>
        <taxon>Polyangia</taxon>
        <taxon>Polyangiales</taxon>
        <taxon>Polyangiaceae</taxon>
        <taxon>Sorangium</taxon>
    </lineage>
</organism>
<proteinExistence type="predicted"/>
<evidence type="ECO:0000313" key="2">
    <source>
        <dbReference type="EMBL" id="KYG01779.1"/>
    </source>
</evidence>